<keyword evidence="1" id="KW-1133">Transmembrane helix</keyword>
<reference evidence="2" key="1">
    <citation type="journal article" date="2021" name="PeerJ">
        <title>Extensive microbial diversity within the chicken gut microbiome revealed by metagenomics and culture.</title>
        <authorList>
            <person name="Gilroy R."/>
            <person name="Ravi A."/>
            <person name="Getino M."/>
            <person name="Pursley I."/>
            <person name="Horton D.L."/>
            <person name="Alikhan N.F."/>
            <person name="Baker D."/>
            <person name="Gharbi K."/>
            <person name="Hall N."/>
            <person name="Watson M."/>
            <person name="Adriaenssens E.M."/>
            <person name="Foster-Nyarko E."/>
            <person name="Jarju S."/>
            <person name="Secka A."/>
            <person name="Antonio M."/>
            <person name="Oren A."/>
            <person name="Chaudhuri R.R."/>
            <person name="La Ragione R."/>
            <person name="Hildebrand F."/>
            <person name="Pallen M.J."/>
        </authorList>
    </citation>
    <scope>NUCLEOTIDE SEQUENCE</scope>
    <source>
        <strain evidence="2">G4-2901</strain>
    </source>
</reference>
<organism evidence="2 3">
    <name type="scientific">Candidatus Phocaeicola faecigallinarum</name>
    <dbReference type="NCBI Taxonomy" id="2838732"/>
    <lineage>
        <taxon>Bacteria</taxon>
        <taxon>Pseudomonadati</taxon>
        <taxon>Bacteroidota</taxon>
        <taxon>Bacteroidia</taxon>
        <taxon>Bacteroidales</taxon>
        <taxon>Bacteroidaceae</taxon>
        <taxon>Phocaeicola</taxon>
    </lineage>
</organism>
<evidence type="ECO:0000256" key="1">
    <source>
        <dbReference type="SAM" id="Phobius"/>
    </source>
</evidence>
<evidence type="ECO:0000313" key="2">
    <source>
        <dbReference type="EMBL" id="MBU3839300.1"/>
    </source>
</evidence>
<dbReference type="AlphaFoldDB" id="A0A948TEL2"/>
<dbReference type="Proteomes" id="UP000783796">
    <property type="component" value="Unassembled WGS sequence"/>
</dbReference>
<proteinExistence type="predicted"/>
<comment type="caution">
    <text evidence="2">The sequence shown here is derived from an EMBL/GenBank/DDBJ whole genome shotgun (WGS) entry which is preliminary data.</text>
</comment>
<evidence type="ECO:0000313" key="3">
    <source>
        <dbReference type="Proteomes" id="UP000783796"/>
    </source>
</evidence>
<sequence length="95" mass="11117">MVFICIYGEYYDWFDSSEIRACAVIAVICLLMNFNRMQTLKRPYIEPDVFTYSKFPIILLLFLVLCIYLTTSTVLQTLFMSSILKYDTLNSVSLK</sequence>
<protein>
    <submittedName>
        <fullName evidence="2">Uncharacterized protein</fullName>
    </submittedName>
</protein>
<accession>A0A948TEL2</accession>
<gene>
    <name evidence="2" type="ORF">H9777_13540</name>
</gene>
<keyword evidence="1" id="KW-0812">Transmembrane</keyword>
<keyword evidence="1" id="KW-0472">Membrane</keyword>
<feature type="transmembrane region" description="Helical" evidence="1">
    <location>
        <begin position="55"/>
        <end position="79"/>
    </location>
</feature>
<feature type="transmembrane region" description="Helical" evidence="1">
    <location>
        <begin position="17"/>
        <end position="34"/>
    </location>
</feature>
<name>A0A948TEL2_9BACT</name>
<reference evidence="2" key="2">
    <citation type="submission" date="2021-04" db="EMBL/GenBank/DDBJ databases">
        <authorList>
            <person name="Gilroy R."/>
        </authorList>
    </citation>
    <scope>NUCLEOTIDE SEQUENCE</scope>
    <source>
        <strain evidence="2">G4-2901</strain>
    </source>
</reference>
<dbReference type="EMBL" id="JAHLFW010000111">
    <property type="protein sequence ID" value="MBU3839300.1"/>
    <property type="molecule type" value="Genomic_DNA"/>
</dbReference>